<feature type="coiled-coil region" evidence="1">
    <location>
        <begin position="425"/>
        <end position="463"/>
    </location>
</feature>
<evidence type="ECO:0000313" key="2">
    <source>
        <dbReference type="EMBL" id="KKN44710.1"/>
    </source>
</evidence>
<name>A0A0F9QKP0_9ZZZZ</name>
<accession>A0A0F9QKP0</accession>
<comment type="caution">
    <text evidence="2">The sequence shown here is derived from an EMBL/GenBank/DDBJ whole genome shotgun (WGS) entry which is preliminary data.</text>
</comment>
<dbReference type="AlphaFoldDB" id="A0A0F9QKP0"/>
<organism evidence="2">
    <name type="scientific">marine sediment metagenome</name>
    <dbReference type="NCBI Taxonomy" id="412755"/>
    <lineage>
        <taxon>unclassified sequences</taxon>
        <taxon>metagenomes</taxon>
        <taxon>ecological metagenomes</taxon>
    </lineage>
</organism>
<evidence type="ECO:0000256" key="1">
    <source>
        <dbReference type="SAM" id="Coils"/>
    </source>
</evidence>
<feature type="coiled-coil region" evidence="1">
    <location>
        <begin position="237"/>
        <end position="264"/>
    </location>
</feature>
<protein>
    <submittedName>
        <fullName evidence="2">Uncharacterized protein</fullName>
    </submittedName>
</protein>
<keyword evidence="1" id="KW-0175">Coiled coil</keyword>
<sequence length="540" mass="63217">MSISGPKIFKLNFDGSFDNIAYENIKEVFTIVNILAIYVTQKKTMYIWIGKKATQALKNHISNIRVLVKEEFPDFRIIRNNTVEMREEPYDFFQNLNINKEELYEQIDYQEKILLPILNDIDKLKDKSERFIKTTSYDDALKTTKEIIEMAKKIGDEALIAEQEKLISELTTKGESKKVIDEITNKTTEFEKKFHTLIEKRELLSANNILEEFKKVLGENYDLTQVPSTTEFITNGEKILKKEQDRLQRELKRLENDLLLSFKNLDTKTAVDIMREGNSLLLNLLNDEIKVKWKKLDDDLKIVKRKIDLKKNIDTFFTESKLLKNNYQFKEIKDKIEELVPLVKNLNFSDYQKKLESFKKEILSAEKSYNKSLSEIVELEKLIKDNQANNLIDDILKNCEKILKISKSINKSDIVESYLTIVKQTESLKEENRLFEENQKKLKQELSNLVKSLTSALKNFELSKASEIIQKGKIALIELVDEEIKKKWDGFEKKYLAAKSLIEEIEKLSKSGLQALETKAYDESLKFYKQIVDKIEGYEN</sequence>
<gene>
    <name evidence="2" type="ORF">LCGC14_0690260</name>
</gene>
<dbReference type="EMBL" id="LAZR01001434">
    <property type="protein sequence ID" value="KKN44710.1"/>
    <property type="molecule type" value="Genomic_DNA"/>
</dbReference>
<proteinExistence type="predicted"/>
<reference evidence="2" key="1">
    <citation type="journal article" date="2015" name="Nature">
        <title>Complex archaea that bridge the gap between prokaryotes and eukaryotes.</title>
        <authorList>
            <person name="Spang A."/>
            <person name="Saw J.H."/>
            <person name="Jorgensen S.L."/>
            <person name="Zaremba-Niedzwiedzka K."/>
            <person name="Martijn J."/>
            <person name="Lind A.E."/>
            <person name="van Eijk R."/>
            <person name="Schleper C."/>
            <person name="Guy L."/>
            <person name="Ettema T.J."/>
        </authorList>
    </citation>
    <scope>NUCLEOTIDE SEQUENCE</scope>
</reference>